<dbReference type="EMBL" id="NHMK01000006">
    <property type="protein sequence ID" value="OWL98606.1"/>
    <property type="molecule type" value="Genomic_DNA"/>
</dbReference>
<proteinExistence type="predicted"/>
<sequence length="420" mass="43720">MAGLTDCTPLTARLEAHVEQGAPLTADEQAHLRGCASCRADLQLLRELQLALLEDVPAAAPPPALRGAVLAAALAAPTHPDPARPDPARPAGAAPRRRWWPAALSAAAMLTGALTFTAFLNQSGGVAGVLPDPAVVVSTGPEMLVASNDRSGTLTVLRGDRVRASLTVGGRQTPWFTEGVRLGDRIFLADAANDRVLEVRAWPLQVLRQHRVPDGVAGLSAVSGPGGARVYFKGVRGEVGVLGGPQVTLAHETGQPLADVMDGVLLFGGQLFVTHHLSGEVCALDPDTLAVQRRLPLGGMPVALAPYEGDLLVLDVTGRLLRVSTAGEIRQRWAVPGHPDKFSVSGGTALLSDRAGTVTRVPLGGGAVTQTTMEHPMDVLALPGGAFAVAEGRRGLRVLDSDLHTTVHLGQRGQLLPARP</sequence>
<keyword evidence="2" id="KW-1185">Reference proteome</keyword>
<gene>
    <name evidence="1" type="ORF">CBQ26_01695</name>
</gene>
<evidence type="ECO:0000313" key="2">
    <source>
        <dbReference type="Proteomes" id="UP000197208"/>
    </source>
</evidence>
<dbReference type="Gene3D" id="2.130.10.10">
    <property type="entry name" value="YVTN repeat-like/Quinoprotein amine dehydrogenase"/>
    <property type="match status" value="1"/>
</dbReference>
<comment type="caution">
    <text evidence="1">The sequence shown here is derived from an EMBL/GenBank/DDBJ whole genome shotgun (WGS) entry which is preliminary data.</text>
</comment>
<dbReference type="InterPro" id="IPR011044">
    <property type="entry name" value="Quino_amine_DH_bsu"/>
</dbReference>
<dbReference type="Proteomes" id="UP000197208">
    <property type="component" value="Unassembled WGS sequence"/>
</dbReference>
<dbReference type="OrthoDB" id="58307at2"/>
<dbReference type="AlphaFoldDB" id="A0A246BSE2"/>
<name>A0A246BSE2_9DEIO</name>
<protein>
    <recommendedName>
        <fullName evidence="3">Zinc-finger domain-containing protein</fullName>
    </recommendedName>
</protein>
<accession>A0A246BSE2</accession>
<organism evidence="1 2">
    <name type="scientific">Deinococcus indicus</name>
    <dbReference type="NCBI Taxonomy" id="223556"/>
    <lineage>
        <taxon>Bacteria</taxon>
        <taxon>Thermotogati</taxon>
        <taxon>Deinococcota</taxon>
        <taxon>Deinococci</taxon>
        <taxon>Deinococcales</taxon>
        <taxon>Deinococcaceae</taxon>
        <taxon>Deinococcus</taxon>
    </lineage>
</organism>
<dbReference type="SUPFAM" id="SSF50969">
    <property type="entry name" value="YVTN repeat-like/Quinoprotein amine dehydrogenase"/>
    <property type="match status" value="1"/>
</dbReference>
<reference evidence="1 2" key="1">
    <citation type="submission" date="2017-05" db="EMBL/GenBank/DDBJ databases">
        <title>De novo genome assembly of Deniococcus indicus strain DR1.</title>
        <authorList>
            <person name="Chauhan D."/>
            <person name="Yennamalli R.M."/>
            <person name="Priyadarshini R."/>
        </authorList>
    </citation>
    <scope>NUCLEOTIDE SEQUENCE [LARGE SCALE GENOMIC DNA]</scope>
    <source>
        <strain evidence="1 2">DR1</strain>
    </source>
</reference>
<dbReference type="InterPro" id="IPR041916">
    <property type="entry name" value="Anti_sigma_zinc_sf"/>
</dbReference>
<dbReference type="Gene3D" id="1.10.10.1320">
    <property type="entry name" value="Anti-sigma factor, zinc-finger domain"/>
    <property type="match status" value="1"/>
</dbReference>
<evidence type="ECO:0008006" key="3">
    <source>
        <dbReference type="Google" id="ProtNLM"/>
    </source>
</evidence>
<dbReference type="RefSeq" id="WP_088246881.1">
    <property type="nucleotide sequence ID" value="NZ_NHMK01000006.1"/>
</dbReference>
<evidence type="ECO:0000313" key="1">
    <source>
        <dbReference type="EMBL" id="OWL98606.1"/>
    </source>
</evidence>
<dbReference type="InterPro" id="IPR015943">
    <property type="entry name" value="WD40/YVTN_repeat-like_dom_sf"/>
</dbReference>